<dbReference type="Pfam" id="PF00011">
    <property type="entry name" value="HSP20"/>
    <property type="match status" value="1"/>
</dbReference>
<protein>
    <recommendedName>
        <fullName evidence="1">SHSP domain-containing protein</fullName>
    </recommendedName>
</protein>
<proteinExistence type="predicted"/>
<reference evidence="2 3" key="1">
    <citation type="submission" date="2018-08" db="EMBL/GenBank/DDBJ databases">
        <title>Genome and evolution of the arbuscular mycorrhizal fungus Diversispora epigaea (formerly Glomus versiforme) and its bacterial endosymbionts.</title>
        <authorList>
            <person name="Sun X."/>
            <person name="Fei Z."/>
            <person name="Harrison M."/>
        </authorList>
    </citation>
    <scope>NUCLEOTIDE SEQUENCE [LARGE SCALE GENOMIC DNA]</scope>
    <source>
        <strain evidence="2 3">IT104</strain>
    </source>
</reference>
<dbReference type="Proteomes" id="UP000266861">
    <property type="component" value="Unassembled WGS sequence"/>
</dbReference>
<name>A0A397JQE6_9GLOM</name>
<dbReference type="OrthoDB" id="1431247at2759"/>
<gene>
    <name evidence="2" type="ORF">Glove_9g265</name>
</gene>
<accession>A0A397JQE6</accession>
<dbReference type="InterPro" id="IPR008978">
    <property type="entry name" value="HSP20-like_chaperone"/>
</dbReference>
<evidence type="ECO:0000259" key="1">
    <source>
        <dbReference type="Pfam" id="PF00011"/>
    </source>
</evidence>
<dbReference type="SUPFAM" id="SSF49764">
    <property type="entry name" value="HSP20-like chaperones"/>
    <property type="match status" value="1"/>
</dbReference>
<keyword evidence="3" id="KW-1185">Reference proteome</keyword>
<dbReference type="Gene3D" id="2.60.40.790">
    <property type="match status" value="1"/>
</dbReference>
<dbReference type="EMBL" id="PQFF01000007">
    <property type="protein sequence ID" value="RHZ89867.1"/>
    <property type="molecule type" value="Genomic_DNA"/>
</dbReference>
<comment type="caution">
    <text evidence="2">The sequence shown here is derived from an EMBL/GenBank/DDBJ whole genome shotgun (WGS) entry which is preliminary data.</text>
</comment>
<dbReference type="AlphaFoldDB" id="A0A397JQE6"/>
<feature type="domain" description="SHSP" evidence="1">
    <location>
        <begin position="131"/>
        <end position="172"/>
    </location>
</feature>
<organism evidence="2 3">
    <name type="scientific">Diversispora epigaea</name>
    <dbReference type="NCBI Taxonomy" id="1348612"/>
    <lineage>
        <taxon>Eukaryota</taxon>
        <taxon>Fungi</taxon>
        <taxon>Fungi incertae sedis</taxon>
        <taxon>Mucoromycota</taxon>
        <taxon>Glomeromycotina</taxon>
        <taxon>Glomeromycetes</taxon>
        <taxon>Diversisporales</taxon>
        <taxon>Diversisporaceae</taxon>
        <taxon>Diversispora</taxon>
    </lineage>
</organism>
<dbReference type="CDD" id="cd06464">
    <property type="entry name" value="ACD_sHsps-like"/>
    <property type="match status" value="1"/>
</dbReference>
<sequence>MESFKDLIRTMEFEPYKPKCVEPVKYIDQDDYDKDQYDPLKDLGEKDELEFIIDEAASNHSNGIVKSENDLEFDIKIDFSEDFDIDFQVCNNILAIFGHKKLSSSKPVTKNVKKVEDSLVPAQKIIFTSKTRGSKYQSFCRTLLFPNNADLQNIYTEIIDGILHIKIPKIENLSDLLLQNDICTLCKLQKCLVDHFPGFSKS</sequence>
<evidence type="ECO:0000313" key="3">
    <source>
        <dbReference type="Proteomes" id="UP000266861"/>
    </source>
</evidence>
<dbReference type="InterPro" id="IPR002068">
    <property type="entry name" value="A-crystallin/Hsp20_dom"/>
</dbReference>
<evidence type="ECO:0000313" key="2">
    <source>
        <dbReference type="EMBL" id="RHZ89867.1"/>
    </source>
</evidence>